<dbReference type="Pfam" id="PF23395">
    <property type="entry name" value="SAM_6"/>
    <property type="match status" value="1"/>
</dbReference>
<reference evidence="4" key="1">
    <citation type="journal article" date="2023" name="Mol. Phylogenet. Evol.">
        <title>Genome-scale phylogeny and comparative genomics of the fungal order Sordariales.</title>
        <authorList>
            <person name="Hensen N."/>
            <person name="Bonometti L."/>
            <person name="Westerberg I."/>
            <person name="Brannstrom I.O."/>
            <person name="Guillou S."/>
            <person name="Cros-Aarteil S."/>
            <person name="Calhoun S."/>
            <person name="Haridas S."/>
            <person name="Kuo A."/>
            <person name="Mondo S."/>
            <person name="Pangilinan J."/>
            <person name="Riley R."/>
            <person name="LaButti K."/>
            <person name="Andreopoulos B."/>
            <person name="Lipzen A."/>
            <person name="Chen C."/>
            <person name="Yan M."/>
            <person name="Daum C."/>
            <person name="Ng V."/>
            <person name="Clum A."/>
            <person name="Steindorff A."/>
            <person name="Ohm R.A."/>
            <person name="Martin F."/>
            <person name="Silar P."/>
            <person name="Natvig D.O."/>
            <person name="Lalanne C."/>
            <person name="Gautier V."/>
            <person name="Ament-Velasquez S.L."/>
            <person name="Kruys A."/>
            <person name="Hutchinson M.I."/>
            <person name="Powell A.J."/>
            <person name="Barry K."/>
            <person name="Miller A.N."/>
            <person name="Grigoriev I.V."/>
            <person name="Debuchy R."/>
            <person name="Gladieux P."/>
            <person name="Hiltunen Thoren M."/>
            <person name="Johannesson H."/>
        </authorList>
    </citation>
    <scope>NUCLEOTIDE SEQUENCE</scope>
    <source>
        <strain evidence="4">PSN293</strain>
    </source>
</reference>
<organism evidence="4 5">
    <name type="scientific">Rhypophila decipiens</name>
    <dbReference type="NCBI Taxonomy" id="261697"/>
    <lineage>
        <taxon>Eukaryota</taxon>
        <taxon>Fungi</taxon>
        <taxon>Dikarya</taxon>
        <taxon>Ascomycota</taxon>
        <taxon>Pezizomycotina</taxon>
        <taxon>Sordariomycetes</taxon>
        <taxon>Sordariomycetidae</taxon>
        <taxon>Sordariales</taxon>
        <taxon>Naviculisporaceae</taxon>
        <taxon>Rhypophila</taxon>
    </lineage>
</organism>
<dbReference type="AlphaFoldDB" id="A0AAN6Y6D2"/>
<evidence type="ECO:0000259" key="3">
    <source>
        <dbReference type="Pfam" id="PF23395"/>
    </source>
</evidence>
<reference evidence="4" key="2">
    <citation type="submission" date="2023-05" db="EMBL/GenBank/DDBJ databases">
        <authorList>
            <consortium name="Lawrence Berkeley National Laboratory"/>
            <person name="Steindorff A."/>
            <person name="Hensen N."/>
            <person name="Bonometti L."/>
            <person name="Westerberg I."/>
            <person name="Brannstrom I.O."/>
            <person name="Guillou S."/>
            <person name="Cros-Aarteil S."/>
            <person name="Calhoun S."/>
            <person name="Haridas S."/>
            <person name="Kuo A."/>
            <person name="Mondo S."/>
            <person name="Pangilinan J."/>
            <person name="Riley R."/>
            <person name="Labutti K."/>
            <person name="Andreopoulos B."/>
            <person name="Lipzen A."/>
            <person name="Chen C."/>
            <person name="Yanf M."/>
            <person name="Daum C."/>
            <person name="Ng V."/>
            <person name="Clum A."/>
            <person name="Ohm R."/>
            <person name="Martin F."/>
            <person name="Silar P."/>
            <person name="Natvig D."/>
            <person name="Lalanne C."/>
            <person name="Gautier V."/>
            <person name="Ament-Velasquez S.L."/>
            <person name="Kruys A."/>
            <person name="Hutchinson M.I."/>
            <person name="Powell A.J."/>
            <person name="Barry K."/>
            <person name="Miller A.N."/>
            <person name="Grigoriev I.V."/>
            <person name="Debuchy R."/>
            <person name="Gladieux P."/>
            <person name="Thoren M.H."/>
            <person name="Johannesson H."/>
        </authorList>
    </citation>
    <scope>NUCLEOTIDE SEQUENCE</scope>
    <source>
        <strain evidence="4">PSN293</strain>
    </source>
</reference>
<dbReference type="Pfam" id="PF23394">
    <property type="entry name" value="DUF7102"/>
    <property type="match status" value="1"/>
</dbReference>
<keyword evidence="5" id="KW-1185">Reference proteome</keyword>
<proteinExistence type="predicted"/>
<comment type="caution">
    <text evidence="4">The sequence shown here is derived from an EMBL/GenBank/DDBJ whole genome shotgun (WGS) entry which is preliminary data.</text>
</comment>
<feature type="region of interest" description="Disordered" evidence="1">
    <location>
        <begin position="674"/>
        <end position="711"/>
    </location>
</feature>
<evidence type="ECO:0000256" key="1">
    <source>
        <dbReference type="SAM" id="MobiDB-lite"/>
    </source>
</evidence>
<accession>A0AAN6Y6D2</accession>
<gene>
    <name evidence="4" type="ORF">QBC37DRAFT_387988</name>
</gene>
<protein>
    <submittedName>
        <fullName evidence="4">Uncharacterized protein</fullName>
    </submittedName>
</protein>
<evidence type="ECO:0000259" key="2">
    <source>
        <dbReference type="Pfam" id="PF23394"/>
    </source>
</evidence>
<sequence>MDFKSGEDVLALKAVVQDIADPTSDGELPEEADEYARDTGLTVDSRKWPTAINHDMLMASTLAPTRPGRLLELPHLPECTFRSIMPLPEQLSIPKTAIEFGDQLIKACDEADIADLMNELSYSATSDTKFLKLEEPVLRSNPQADQRALASKLAAFRKTPLPNHRLPLHPVNIDDDEGLEFPPSARRGHKSLMDTMKKQRYDAKFSMVSYIHKTNEASWSDDEQRQVFDTVATYNGLADQGYVTPLSPRIESHTEPADYFVPDPEICLVPDPSPVCSKLETDIKAAGKRIFKADTDFWESLLSGETYSLKSCGFEYDDLDISGMIRAGEIPLPDHVYNCAPKAEALKLKIPLLPDDKMVDAAREPQRIIKPEDLEQAKELIKSEDDPPMADQKFSDFLQSKSDKMMRSAEQEKLSSIDSTARVPVPVMDFSAPKPDWIQDGCDTPAKMFTWTKRYTGHIINWNPVRWPSNRAAEQQMIWSPIAHIWDTKKLVSEKIEVDDELLRQFMVMTLDRDVMSSTDCVVKRHGLAILRDYDLDDELLDEEDVLERKTGLSTIPIPSHGTIRLRDSVSPSYNMPFLAGSWKQDLKNPPQEITLAKKRARRDSDEEPAPPKFARQTAGVIPSRDSQAAEMAMMDSASALLRLVDDKQWDDHSTLVENYAKRFKKSKVNSRFFGPSQDAIQDDDDLQSQARRKKEDDDAKAMPPSPKPIPALAPSFTLPNTAAPPKIIVASSVSHMLILELRNLIPGLGVITRDYGKWARSSSDLATATMEADIKLSPATGIMLTTMVKLRQKSLPGTPGSDFRSQVENVASKYETLLVLISEGNKHSESITPLNGSDANALVEFHGFVAGLSCQISVMYIGGGQETLAKWVASSISQHANEGAPVQDPLLEEETCWEVFLRRAGMNSFGAQAVLGLLKNPEADEEEVQTATVGATAGRLYGLPLFVMMSAEERIVMFEDIFGGRKVLEWVSEVLDWEWGVRSRGVNGLDGMVSLQAEERSWAWGGLQNRI</sequence>
<feature type="domain" description="DUF7102" evidence="2">
    <location>
        <begin position="728"/>
        <end position="883"/>
    </location>
</feature>
<name>A0AAN6Y6D2_9PEZI</name>
<feature type="domain" description="SAM-like" evidence="3">
    <location>
        <begin position="892"/>
        <end position="976"/>
    </location>
</feature>
<dbReference type="EMBL" id="MU858108">
    <property type="protein sequence ID" value="KAK4213498.1"/>
    <property type="molecule type" value="Genomic_DNA"/>
</dbReference>
<dbReference type="Proteomes" id="UP001301769">
    <property type="component" value="Unassembled WGS sequence"/>
</dbReference>
<dbReference type="InterPro" id="IPR057559">
    <property type="entry name" value="SAM_6"/>
</dbReference>
<evidence type="ECO:0000313" key="5">
    <source>
        <dbReference type="Proteomes" id="UP001301769"/>
    </source>
</evidence>
<feature type="region of interest" description="Disordered" evidence="1">
    <location>
        <begin position="597"/>
        <end position="626"/>
    </location>
</feature>
<evidence type="ECO:0000313" key="4">
    <source>
        <dbReference type="EMBL" id="KAK4213498.1"/>
    </source>
</evidence>
<dbReference type="InterPro" id="IPR055528">
    <property type="entry name" value="DUF7102"/>
</dbReference>